<evidence type="ECO:0000313" key="1">
    <source>
        <dbReference type="EMBL" id="NBN77432.1"/>
    </source>
</evidence>
<accession>A0A7X5J7G5</accession>
<reference evidence="2" key="1">
    <citation type="submission" date="2020-01" db="EMBL/GenBank/DDBJ databases">
        <authorList>
            <person name="Fang Y."/>
            <person name="Sun R."/>
            <person name="Nie L."/>
            <person name="He J."/>
            <person name="Hao L."/>
            <person name="Wang L."/>
            <person name="Su S."/>
            <person name="Lv E."/>
            <person name="Zhang Z."/>
            <person name="Xie R."/>
            <person name="Liu H."/>
        </authorList>
    </citation>
    <scope>NUCLEOTIDE SEQUENCE [LARGE SCALE GENOMIC DNA]</scope>
    <source>
        <strain evidence="2">XCT-53</strain>
    </source>
</reference>
<proteinExistence type="predicted"/>
<dbReference type="RefSeq" id="WP_161675748.1">
    <property type="nucleotide sequence ID" value="NZ_JAABLP010000002.1"/>
</dbReference>
<gene>
    <name evidence="1" type="ORF">GWI72_04030</name>
</gene>
<dbReference type="AlphaFoldDB" id="A0A7X5J7G5"/>
<name>A0A7X5J7G5_9HYPH</name>
<comment type="caution">
    <text evidence="1">The sequence shown here is derived from an EMBL/GenBank/DDBJ whole genome shotgun (WGS) entry which is preliminary data.</text>
</comment>
<dbReference type="Proteomes" id="UP000586722">
    <property type="component" value="Unassembled WGS sequence"/>
</dbReference>
<dbReference type="EMBL" id="JAABLQ010000001">
    <property type="protein sequence ID" value="NBN77432.1"/>
    <property type="molecule type" value="Genomic_DNA"/>
</dbReference>
<keyword evidence="2" id="KW-1185">Reference proteome</keyword>
<protein>
    <submittedName>
        <fullName evidence="1">Uncharacterized protein</fullName>
    </submittedName>
</protein>
<sequence length="114" mass="11760">MDDNAYLAMSADPLADGLAHARSRFARPDLDDATLMGALASAMVHLGVTGTVEELLSGGDLDLIAAVASCAPLPQPRVGLAMPEHDLQGRMDLSASSFRAFLRGLIGPRSSVGG</sequence>
<evidence type="ECO:0000313" key="2">
    <source>
        <dbReference type="Proteomes" id="UP000586722"/>
    </source>
</evidence>
<organism evidence="1 2">
    <name type="scientific">Pannonibacter tanglangensis</name>
    <dbReference type="NCBI Taxonomy" id="2750084"/>
    <lineage>
        <taxon>Bacteria</taxon>
        <taxon>Pseudomonadati</taxon>
        <taxon>Pseudomonadota</taxon>
        <taxon>Alphaproteobacteria</taxon>
        <taxon>Hyphomicrobiales</taxon>
        <taxon>Stappiaceae</taxon>
        <taxon>Pannonibacter</taxon>
    </lineage>
</organism>